<dbReference type="GO" id="GO:0004674">
    <property type="term" value="F:protein serine/threonine kinase activity"/>
    <property type="evidence" value="ECO:0007669"/>
    <property type="project" value="UniProtKB-KW"/>
</dbReference>
<evidence type="ECO:0000256" key="1">
    <source>
        <dbReference type="ARBA" id="ARBA00012513"/>
    </source>
</evidence>
<feature type="compositionally biased region" description="Low complexity" evidence="9">
    <location>
        <begin position="112"/>
        <end position="127"/>
    </location>
</feature>
<sequence>MRCSDPGCPGSVQDGYCDTCGLPPAPAGDPCGEPSCRGRIADGYCDVCGIPAPAPTALAAAPRTAGSSVSAPWRPGFRGSGRAGSGGSGTPPKPGLAGSGSMGSRGSGRTGTSGRTSGRTSGPSRRGMLGAGLVEVPSVPYRDPAAAVMADPEVPENKRYCGSCDAAVGRGRGDRPGRTEGFCSKCGAAYSFAPKLLPGDLVGGQYEVLGCLAHGGLGWIYLAKDKNVSDRWVVLKGLLDSGDPDAMAAALAERRFLAAVEHPNVVKIYNFVQHGGAGYIVMEYVGGSSLREILLERRHESGESLPLPQVIAYGLEVLRALGYLHDLGLVYCDFKPDNAIQTEEQLRLIDLGGVRPIDEVDGPIYGTVGYQAPEIADVGPSVESDLYTVARSMAVMSFEFTGYTHQYEFSLPPRKDVDVLARYGSFDRLLRRATHAEPAERFSSAAEMADQLTGVLRETLAGEDGRPRPAVSDRFGPELRVAGTRGVATPEAAELMAALPLPLVDGDDPASGYLAGLAAARPEAIIRELSKPKVSSVEVELRLARAHIEAGSLERARELLAGGGDDWRRNWYLALATLAENNPDLASHGFEMVYGLLPGEAAPKLGLAVCAELRGEYSWARHFYDLVWRTDRSYVSAAFGLARAHLAQGDRAGAVKALASVPATSSHYVDAQVGAVLAVLRGRKPKDLRQDELVEASERLELLGLDPERHGRLAALLLESSLAQVLTQGGSANGATVLGAGLNEHDLRAALEGEYRELARLAHGPAERLALVDRANAVRPKTMI</sequence>
<dbReference type="PANTHER" id="PTHR24363">
    <property type="entry name" value="SERINE/THREONINE PROTEIN KINASE"/>
    <property type="match status" value="1"/>
</dbReference>
<evidence type="ECO:0000256" key="3">
    <source>
        <dbReference type="ARBA" id="ARBA00022679"/>
    </source>
</evidence>
<evidence type="ECO:0000256" key="8">
    <source>
        <dbReference type="ARBA" id="ARBA00048679"/>
    </source>
</evidence>
<feature type="domain" description="Protein kinase" evidence="10">
    <location>
        <begin position="206"/>
        <end position="479"/>
    </location>
</feature>
<dbReference type="InterPro" id="IPR031634">
    <property type="entry name" value="PknG_rubred"/>
</dbReference>
<dbReference type="EC" id="2.7.11.1" evidence="1"/>
<feature type="compositionally biased region" description="Gly residues" evidence="9">
    <location>
        <begin position="97"/>
        <end position="111"/>
    </location>
</feature>
<dbReference type="InterPro" id="IPR011990">
    <property type="entry name" value="TPR-like_helical_dom_sf"/>
</dbReference>
<dbReference type="Proteomes" id="UP000669179">
    <property type="component" value="Unassembled WGS sequence"/>
</dbReference>
<dbReference type="FunFam" id="1.10.510.10:FF:000306">
    <property type="entry name" value="Serine/threonine protein kinase"/>
    <property type="match status" value="1"/>
</dbReference>
<keyword evidence="12" id="KW-1185">Reference proteome</keyword>
<evidence type="ECO:0000259" key="10">
    <source>
        <dbReference type="PROSITE" id="PS50011"/>
    </source>
</evidence>
<dbReference type="EMBL" id="JAGEOJ010000023">
    <property type="protein sequence ID" value="MBO2453983.1"/>
    <property type="molecule type" value="Genomic_DNA"/>
</dbReference>
<comment type="caution">
    <text evidence="11">The sequence shown here is derived from an EMBL/GenBank/DDBJ whole genome shotgun (WGS) entry which is preliminary data.</text>
</comment>
<proteinExistence type="predicted"/>
<name>A0A939T8C3_9ACTN</name>
<keyword evidence="3" id="KW-0808">Transferase</keyword>
<dbReference type="Pfam" id="PF16918">
    <property type="entry name" value="PknG_TPR"/>
    <property type="match status" value="1"/>
</dbReference>
<dbReference type="AlphaFoldDB" id="A0A939T8C3"/>
<dbReference type="PANTHER" id="PTHR24363:SF0">
    <property type="entry name" value="SERINE_THREONINE KINASE LIKE DOMAIN CONTAINING 1"/>
    <property type="match status" value="1"/>
</dbReference>
<evidence type="ECO:0000256" key="6">
    <source>
        <dbReference type="ARBA" id="ARBA00022840"/>
    </source>
</evidence>
<evidence type="ECO:0000256" key="4">
    <source>
        <dbReference type="ARBA" id="ARBA00022741"/>
    </source>
</evidence>
<organism evidence="11 12">
    <name type="scientific">Actinomadura barringtoniae</name>
    <dbReference type="NCBI Taxonomy" id="1427535"/>
    <lineage>
        <taxon>Bacteria</taxon>
        <taxon>Bacillati</taxon>
        <taxon>Actinomycetota</taxon>
        <taxon>Actinomycetes</taxon>
        <taxon>Streptosporangiales</taxon>
        <taxon>Thermomonosporaceae</taxon>
        <taxon>Actinomadura</taxon>
    </lineage>
</organism>
<feature type="compositionally biased region" description="Gly residues" evidence="9">
    <location>
        <begin position="78"/>
        <end position="89"/>
    </location>
</feature>
<evidence type="ECO:0000256" key="2">
    <source>
        <dbReference type="ARBA" id="ARBA00022527"/>
    </source>
</evidence>
<dbReference type="InterPro" id="IPR000719">
    <property type="entry name" value="Prot_kinase_dom"/>
</dbReference>
<keyword evidence="4" id="KW-0547">Nucleotide-binding</keyword>
<evidence type="ECO:0000256" key="9">
    <source>
        <dbReference type="SAM" id="MobiDB-lite"/>
    </source>
</evidence>
<reference evidence="11" key="1">
    <citation type="submission" date="2021-03" db="EMBL/GenBank/DDBJ databases">
        <authorList>
            <person name="Kanchanasin P."/>
            <person name="Saeng-In P."/>
            <person name="Phongsopitanun W."/>
            <person name="Yuki M."/>
            <person name="Kudo T."/>
            <person name="Ohkuma M."/>
            <person name="Tanasupawat S."/>
        </authorList>
    </citation>
    <scope>NUCLEOTIDE SEQUENCE</scope>
    <source>
        <strain evidence="11">GKU 128</strain>
    </source>
</reference>
<dbReference type="SUPFAM" id="SSF56112">
    <property type="entry name" value="Protein kinase-like (PK-like)"/>
    <property type="match status" value="1"/>
</dbReference>
<evidence type="ECO:0000313" key="11">
    <source>
        <dbReference type="EMBL" id="MBO2453983.1"/>
    </source>
</evidence>
<dbReference type="InterPro" id="IPR031636">
    <property type="entry name" value="PknG_TPR"/>
</dbReference>
<dbReference type="Gene3D" id="1.25.40.10">
    <property type="entry name" value="Tetratricopeptide repeat domain"/>
    <property type="match status" value="1"/>
</dbReference>
<dbReference type="Pfam" id="PF16919">
    <property type="entry name" value="PknG_rubred"/>
    <property type="match status" value="1"/>
</dbReference>
<dbReference type="FunFam" id="3.30.200.20:FF:000205">
    <property type="entry name" value="Serine/threonine protein kinase"/>
    <property type="match status" value="1"/>
</dbReference>
<dbReference type="Gene3D" id="1.10.510.10">
    <property type="entry name" value="Transferase(Phosphotransferase) domain 1"/>
    <property type="match status" value="1"/>
</dbReference>
<feature type="region of interest" description="Disordered" evidence="9">
    <location>
        <begin position="64"/>
        <end position="129"/>
    </location>
</feature>
<evidence type="ECO:0000313" key="12">
    <source>
        <dbReference type="Proteomes" id="UP000669179"/>
    </source>
</evidence>
<dbReference type="SUPFAM" id="SSF48452">
    <property type="entry name" value="TPR-like"/>
    <property type="match status" value="1"/>
</dbReference>
<dbReference type="GO" id="GO:0005524">
    <property type="term" value="F:ATP binding"/>
    <property type="evidence" value="ECO:0007669"/>
    <property type="project" value="UniProtKB-KW"/>
</dbReference>
<keyword evidence="5 11" id="KW-0418">Kinase</keyword>
<dbReference type="CDD" id="cd14014">
    <property type="entry name" value="STKc_PknB_like"/>
    <property type="match status" value="1"/>
</dbReference>
<keyword evidence="2" id="KW-0723">Serine/threonine-protein kinase</keyword>
<dbReference type="PROSITE" id="PS50011">
    <property type="entry name" value="PROTEIN_KINASE_DOM"/>
    <property type="match status" value="1"/>
</dbReference>
<evidence type="ECO:0000256" key="7">
    <source>
        <dbReference type="ARBA" id="ARBA00047899"/>
    </source>
</evidence>
<keyword evidence="6" id="KW-0067">ATP-binding</keyword>
<comment type="catalytic activity">
    <reaction evidence="8">
        <text>L-seryl-[protein] + ATP = O-phospho-L-seryl-[protein] + ADP + H(+)</text>
        <dbReference type="Rhea" id="RHEA:17989"/>
        <dbReference type="Rhea" id="RHEA-COMP:9863"/>
        <dbReference type="Rhea" id="RHEA-COMP:11604"/>
        <dbReference type="ChEBI" id="CHEBI:15378"/>
        <dbReference type="ChEBI" id="CHEBI:29999"/>
        <dbReference type="ChEBI" id="CHEBI:30616"/>
        <dbReference type="ChEBI" id="CHEBI:83421"/>
        <dbReference type="ChEBI" id="CHEBI:456216"/>
        <dbReference type="EC" id="2.7.11.1"/>
    </reaction>
</comment>
<dbReference type="Pfam" id="PF00069">
    <property type="entry name" value="Pkinase"/>
    <property type="match status" value="1"/>
</dbReference>
<protein>
    <recommendedName>
        <fullName evidence="1">non-specific serine/threonine protein kinase</fullName>
        <ecNumber evidence="1">2.7.11.1</ecNumber>
    </recommendedName>
</protein>
<accession>A0A939T8C3</accession>
<dbReference type="Gene3D" id="3.30.200.20">
    <property type="entry name" value="Phosphorylase Kinase, domain 1"/>
    <property type="match status" value="1"/>
</dbReference>
<gene>
    <name evidence="11" type="ORF">J4573_43325</name>
</gene>
<evidence type="ECO:0000256" key="5">
    <source>
        <dbReference type="ARBA" id="ARBA00022777"/>
    </source>
</evidence>
<dbReference type="InterPro" id="IPR011009">
    <property type="entry name" value="Kinase-like_dom_sf"/>
</dbReference>
<comment type="catalytic activity">
    <reaction evidence="7">
        <text>L-threonyl-[protein] + ATP = O-phospho-L-threonyl-[protein] + ADP + H(+)</text>
        <dbReference type="Rhea" id="RHEA:46608"/>
        <dbReference type="Rhea" id="RHEA-COMP:11060"/>
        <dbReference type="Rhea" id="RHEA-COMP:11605"/>
        <dbReference type="ChEBI" id="CHEBI:15378"/>
        <dbReference type="ChEBI" id="CHEBI:30013"/>
        <dbReference type="ChEBI" id="CHEBI:30616"/>
        <dbReference type="ChEBI" id="CHEBI:61977"/>
        <dbReference type="ChEBI" id="CHEBI:456216"/>
        <dbReference type="EC" id="2.7.11.1"/>
    </reaction>
</comment>